<dbReference type="RefSeq" id="WP_111283980.1">
    <property type="nucleotide sequence ID" value="NZ_QLIN01000005.1"/>
</dbReference>
<dbReference type="EMBL" id="QLIN01000005">
    <property type="protein sequence ID" value="RAI69526.1"/>
    <property type="molecule type" value="Genomic_DNA"/>
</dbReference>
<reference evidence="2 3" key="1">
    <citation type="submission" date="2018-06" db="EMBL/GenBank/DDBJ databases">
        <authorList>
            <person name="Zhirakovskaya E."/>
        </authorList>
    </citation>
    <scope>NUCLEOTIDE SEQUENCE [LARGE SCALE GENOMIC DNA]</scope>
    <source>
        <strain evidence="2 3">LY3</strain>
    </source>
</reference>
<gene>
    <name evidence="2" type="ORF">DOZ80_15440</name>
</gene>
<evidence type="ECO:0000256" key="1">
    <source>
        <dbReference type="SAM" id="MobiDB-lite"/>
    </source>
</evidence>
<evidence type="ECO:0008006" key="4">
    <source>
        <dbReference type="Google" id="ProtNLM"/>
    </source>
</evidence>
<proteinExistence type="predicted"/>
<evidence type="ECO:0000313" key="2">
    <source>
        <dbReference type="EMBL" id="RAI69526.1"/>
    </source>
</evidence>
<feature type="region of interest" description="Disordered" evidence="1">
    <location>
        <begin position="76"/>
        <end position="103"/>
    </location>
</feature>
<dbReference type="Proteomes" id="UP000249493">
    <property type="component" value="Unassembled WGS sequence"/>
</dbReference>
<sequence>MLNRPDKDSLRAMLESRVQQKLLEDPDALTTYAAQRDPERKPYVSKRTVQDKAFDKELDQMRADAEAGVIRNPERLQTGEGEPNLALDDYPGLKAAATAPNEW</sequence>
<dbReference type="AlphaFoldDB" id="A0A327N5G8"/>
<protein>
    <recommendedName>
        <fullName evidence="4">Beta-ketoadipyl CoA thiolase</fullName>
    </recommendedName>
</protein>
<organism evidence="2 3">
    <name type="scientific">Pseudomonas fluorescens</name>
    <dbReference type="NCBI Taxonomy" id="294"/>
    <lineage>
        <taxon>Bacteria</taxon>
        <taxon>Pseudomonadati</taxon>
        <taxon>Pseudomonadota</taxon>
        <taxon>Gammaproteobacteria</taxon>
        <taxon>Pseudomonadales</taxon>
        <taxon>Pseudomonadaceae</taxon>
        <taxon>Pseudomonas</taxon>
    </lineage>
</organism>
<evidence type="ECO:0000313" key="3">
    <source>
        <dbReference type="Proteomes" id="UP000249493"/>
    </source>
</evidence>
<comment type="caution">
    <text evidence="2">The sequence shown here is derived from an EMBL/GenBank/DDBJ whole genome shotgun (WGS) entry which is preliminary data.</text>
</comment>
<accession>A0A327N5G8</accession>
<name>A0A327N5G8_PSEFL</name>